<accession>A0ACB8R6Y7</accession>
<proteinExistence type="predicted"/>
<protein>
    <submittedName>
        <fullName evidence="1">Uncharacterized protein</fullName>
    </submittedName>
</protein>
<reference evidence="1" key="1">
    <citation type="submission" date="2021-02" db="EMBL/GenBank/DDBJ databases">
        <authorList>
            <consortium name="DOE Joint Genome Institute"/>
            <person name="Ahrendt S."/>
            <person name="Looney B.P."/>
            <person name="Miyauchi S."/>
            <person name="Morin E."/>
            <person name="Drula E."/>
            <person name="Courty P.E."/>
            <person name="Chicoki N."/>
            <person name="Fauchery L."/>
            <person name="Kohler A."/>
            <person name="Kuo A."/>
            <person name="Labutti K."/>
            <person name="Pangilinan J."/>
            <person name="Lipzen A."/>
            <person name="Riley R."/>
            <person name="Andreopoulos W."/>
            <person name="He G."/>
            <person name="Johnson J."/>
            <person name="Barry K.W."/>
            <person name="Grigoriev I.V."/>
            <person name="Nagy L."/>
            <person name="Hibbett D."/>
            <person name="Henrissat B."/>
            <person name="Matheny P.B."/>
            <person name="Labbe J."/>
            <person name="Martin F."/>
        </authorList>
    </citation>
    <scope>NUCLEOTIDE SEQUENCE</scope>
    <source>
        <strain evidence="1">FP105234-sp</strain>
    </source>
</reference>
<dbReference type="Proteomes" id="UP000814033">
    <property type="component" value="Unassembled WGS sequence"/>
</dbReference>
<keyword evidence="2" id="KW-1185">Reference proteome</keyword>
<reference evidence="1" key="2">
    <citation type="journal article" date="2022" name="New Phytol.">
        <title>Evolutionary transition to the ectomycorrhizal habit in the genomes of a hyperdiverse lineage of mushroom-forming fungi.</title>
        <authorList>
            <person name="Looney B."/>
            <person name="Miyauchi S."/>
            <person name="Morin E."/>
            <person name="Drula E."/>
            <person name="Courty P.E."/>
            <person name="Kohler A."/>
            <person name="Kuo A."/>
            <person name="LaButti K."/>
            <person name="Pangilinan J."/>
            <person name="Lipzen A."/>
            <person name="Riley R."/>
            <person name="Andreopoulos W."/>
            <person name="He G."/>
            <person name="Johnson J."/>
            <person name="Nolan M."/>
            <person name="Tritt A."/>
            <person name="Barry K.W."/>
            <person name="Grigoriev I.V."/>
            <person name="Nagy L.G."/>
            <person name="Hibbett D."/>
            <person name="Henrissat B."/>
            <person name="Matheny P.B."/>
            <person name="Labbe J."/>
            <person name="Martin F.M."/>
        </authorList>
    </citation>
    <scope>NUCLEOTIDE SEQUENCE</scope>
    <source>
        <strain evidence="1">FP105234-sp</strain>
    </source>
</reference>
<evidence type="ECO:0000313" key="1">
    <source>
        <dbReference type="EMBL" id="KAI0039768.1"/>
    </source>
</evidence>
<name>A0ACB8R6Y7_9AGAM</name>
<gene>
    <name evidence="1" type="ORF">FA95DRAFT_984843</name>
</gene>
<sequence length="229" mass="24853">MHPPARIPTLAQELAIRPHTHTYINRRPPNASPACTYASSSQPRRSCEVRIPIPIPPPILSARAALAGRGSAVIICLSSGSGRGRGRRAGICTDFHPCLQTPHSTSLARRPTEPRIYPTRAALGHCGTARARRLLQLQVSRRCCREPRVRRQPGTAHSLARNLLPPGRPTAPRIRRLALARGRRDRPPVPTTAARGSWTSSKPCPRGDRDRGASPACTPSSLCSISPSR</sequence>
<comment type="caution">
    <text evidence="1">The sequence shown here is derived from an EMBL/GenBank/DDBJ whole genome shotgun (WGS) entry which is preliminary data.</text>
</comment>
<dbReference type="EMBL" id="MU276265">
    <property type="protein sequence ID" value="KAI0039768.1"/>
    <property type="molecule type" value="Genomic_DNA"/>
</dbReference>
<evidence type="ECO:0000313" key="2">
    <source>
        <dbReference type="Proteomes" id="UP000814033"/>
    </source>
</evidence>
<organism evidence="1 2">
    <name type="scientific">Auriscalpium vulgare</name>
    <dbReference type="NCBI Taxonomy" id="40419"/>
    <lineage>
        <taxon>Eukaryota</taxon>
        <taxon>Fungi</taxon>
        <taxon>Dikarya</taxon>
        <taxon>Basidiomycota</taxon>
        <taxon>Agaricomycotina</taxon>
        <taxon>Agaricomycetes</taxon>
        <taxon>Russulales</taxon>
        <taxon>Auriscalpiaceae</taxon>
        <taxon>Auriscalpium</taxon>
    </lineage>
</organism>